<evidence type="ECO:0000313" key="3">
    <source>
        <dbReference type="Proteomes" id="UP000266673"/>
    </source>
</evidence>
<dbReference type="AlphaFoldDB" id="A0A397UM94"/>
<evidence type="ECO:0000313" key="2">
    <source>
        <dbReference type="EMBL" id="RIB11274.1"/>
    </source>
</evidence>
<sequence>MSNQRYHAHFKKFVLQYEKRTQVGRRKREEKRQNTSPISLFGPSKEKIREKTGYLVTLSKRTHKSTKTTVCF</sequence>
<gene>
    <name evidence="2" type="ORF">C2G38_2203847</name>
</gene>
<proteinExistence type="predicted"/>
<name>A0A397UM94_9GLOM</name>
<comment type="caution">
    <text evidence="2">The sequence shown here is derived from an EMBL/GenBank/DDBJ whole genome shotgun (WGS) entry which is preliminary data.</text>
</comment>
<protein>
    <submittedName>
        <fullName evidence="2">Uncharacterized protein</fullName>
    </submittedName>
</protein>
<dbReference type="Proteomes" id="UP000266673">
    <property type="component" value="Unassembled WGS sequence"/>
</dbReference>
<accession>A0A397UM94</accession>
<feature type="region of interest" description="Disordered" evidence="1">
    <location>
        <begin position="22"/>
        <end position="41"/>
    </location>
</feature>
<keyword evidence="3" id="KW-1185">Reference proteome</keyword>
<dbReference type="EMBL" id="QKWP01001152">
    <property type="protein sequence ID" value="RIB11274.1"/>
    <property type="molecule type" value="Genomic_DNA"/>
</dbReference>
<reference evidence="2 3" key="1">
    <citation type="submission" date="2018-06" db="EMBL/GenBank/DDBJ databases">
        <title>Comparative genomics reveals the genomic features of Rhizophagus irregularis, R. cerebriforme, R. diaphanum and Gigaspora rosea, and their symbiotic lifestyle signature.</title>
        <authorList>
            <person name="Morin E."/>
            <person name="San Clemente H."/>
            <person name="Chen E.C.H."/>
            <person name="De La Providencia I."/>
            <person name="Hainaut M."/>
            <person name="Kuo A."/>
            <person name="Kohler A."/>
            <person name="Murat C."/>
            <person name="Tang N."/>
            <person name="Roy S."/>
            <person name="Loubradou J."/>
            <person name="Henrissat B."/>
            <person name="Grigoriev I.V."/>
            <person name="Corradi N."/>
            <person name="Roux C."/>
            <person name="Martin F.M."/>
        </authorList>
    </citation>
    <scope>NUCLEOTIDE SEQUENCE [LARGE SCALE GENOMIC DNA]</scope>
    <source>
        <strain evidence="2 3">DAOM 194757</strain>
    </source>
</reference>
<organism evidence="2 3">
    <name type="scientific">Gigaspora rosea</name>
    <dbReference type="NCBI Taxonomy" id="44941"/>
    <lineage>
        <taxon>Eukaryota</taxon>
        <taxon>Fungi</taxon>
        <taxon>Fungi incertae sedis</taxon>
        <taxon>Mucoromycota</taxon>
        <taxon>Glomeromycotina</taxon>
        <taxon>Glomeromycetes</taxon>
        <taxon>Diversisporales</taxon>
        <taxon>Gigasporaceae</taxon>
        <taxon>Gigaspora</taxon>
    </lineage>
</organism>
<evidence type="ECO:0000256" key="1">
    <source>
        <dbReference type="SAM" id="MobiDB-lite"/>
    </source>
</evidence>